<reference evidence="7" key="1">
    <citation type="submission" date="2023-07" db="EMBL/GenBank/DDBJ databases">
        <authorList>
            <consortium name="AG Swart"/>
            <person name="Singh M."/>
            <person name="Singh A."/>
            <person name="Seah K."/>
            <person name="Emmerich C."/>
        </authorList>
    </citation>
    <scope>NUCLEOTIDE SEQUENCE</scope>
    <source>
        <strain evidence="7">DP1</strain>
    </source>
</reference>
<dbReference type="InterPro" id="IPR011009">
    <property type="entry name" value="Kinase-like_dom_sf"/>
</dbReference>
<name>A0AAD1U8X6_EUPCR</name>
<gene>
    <name evidence="7" type="ORF">ECRASSUSDP1_LOCUS4866</name>
</gene>
<keyword evidence="1" id="KW-0723">Serine/threonine-protein kinase</keyword>
<comment type="caution">
    <text evidence="7">The sequence shown here is derived from an EMBL/GenBank/DDBJ whole genome shotgun (WGS) entry which is preliminary data.</text>
</comment>
<keyword evidence="5" id="KW-0067">ATP-binding</keyword>
<dbReference type="InterPro" id="IPR000719">
    <property type="entry name" value="Prot_kinase_dom"/>
</dbReference>
<dbReference type="SMART" id="SM00220">
    <property type="entry name" value="S_TKc"/>
    <property type="match status" value="1"/>
</dbReference>
<dbReference type="PROSITE" id="PS50011">
    <property type="entry name" value="PROTEIN_KINASE_DOM"/>
    <property type="match status" value="1"/>
</dbReference>
<evidence type="ECO:0000259" key="6">
    <source>
        <dbReference type="PROSITE" id="PS50011"/>
    </source>
</evidence>
<dbReference type="Gene3D" id="1.10.510.10">
    <property type="entry name" value="Transferase(Phosphotransferase) domain 1"/>
    <property type="match status" value="1"/>
</dbReference>
<organism evidence="7 8">
    <name type="scientific">Euplotes crassus</name>
    <dbReference type="NCBI Taxonomy" id="5936"/>
    <lineage>
        <taxon>Eukaryota</taxon>
        <taxon>Sar</taxon>
        <taxon>Alveolata</taxon>
        <taxon>Ciliophora</taxon>
        <taxon>Intramacronucleata</taxon>
        <taxon>Spirotrichea</taxon>
        <taxon>Hypotrichia</taxon>
        <taxon>Euplotida</taxon>
        <taxon>Euplotidae</taxon>
        <taxon>Moneuplotes</taxon>
    </lineage>
</organism>
<evidence type="ECO:0000256" key="1">
    <source>
        <dbReference type="ARBA" id="ARBA00022527"/>
    </source>
</evidence>
<evidence type="ECO:0000256" key="4">
    <source>
        <dbReference type="ARBA" id="ARBA00022777"/>
    </source>
</evidence>
<evidence type="ECO:0000256" key="2">
    <source>
        <dbReference type="ARBA" id="ARBA00022679"/>
    </source>
</evidence>
<dbReference type="PANTHER" id="PTHR24353">
    <property type="entry name" value="CYCLIC NUCLEOTIDE-DEPENDENT PROTEIN KINASE"/>
    <property type="match status" value="1"/>
</dbReference>
<sequence length="577" mass="66527">MGNCNECAEASSYDYEVESEDRIEADRLELLGVGSFARVFKLKLKNFECEEHPSLDQNYFKKPIAIKEFCKAYIANHDDAELANCEVRLIKAVTPHPFISEFITSFQDAEKAYILMEYIPSGDLLYHMKIEKQSATKGRLTEEQAKFLCACMVLALKHIHSKKVIHRDIKPDNIMIDNNGYPKIVDFGVADFEEDIIHGSHFGTLSYMAPEMVLNEKYSYSADFYSLGVLLLLILTGDMFAVGKTIEEAQKHVLKRRRTLSMKKLKKRYPFLTNECVDFLFKLLKGFPDQRMGEKGGISEIKNHHWLQNIPWDEIESRTFASPLMKFVENYTKTNNKGEQYYITLNKRDLALREKENEAKKTILTSFINDKDPNNELCESFGQFKRMRVDISEEEIHYEQVDDYQGSTYPDQQMFQKNDTIPRVTNPDDCSPLKKLDENTNLGADFKVQKAVKDLERTDKKVKGNLQSKEAENDSLAIIDSIVNNDEVKVSFPLKGKPSAVYRRTKNTKVKEEKEVRLFTEEEKNQYESISVVSECPTEKSAFMVAASKTSKRQNGIKIPQTKLVSNKKKNIKKKRI</sequence>
<evidence type="ECO:0000313" key="7">
    <source>
        <dbReference type="EMBL" id="CAI2363530.1"/>
    </source>
</evidence>
<protein>
    <recommendedName>
        <fullName evidence="6">Protein kinase domain-containing protein</fullName>
    </recommendedName>
</protein>
<dbReference type="PROSITE" id="PS00108">
    <property type="entry name" value="PROTEIN_KINASE_ST"/>
    <property type="match status" value="1"/>
</dbReference>
<proteinExistence type="predicted"/>
<dbReference type="Proteomes" id="UP001295684">
    <property type="component" value="Unassembled WGS sequence"/>
</dbReference>
<dbReference type="AlphaFoldDB" id="A0AAD1U8X6"/>
<keyword evidence="2" id="KW-0808">Transferase</keyword>
<keyword evidence="4" id="KW-0418">Kinase</keyword>
<evidence type="ECO:0000256" key="3">
    <source>
        <dbReference type="ARBA" id="ARBA00022741"/>
    </source>
</evidence>
<dbReference type="Pfam" id="PF00069">
    <property type="entry name" value="Pkinase"/>
    <property type="match status" value="1"/>
</dbReference>
<dbReference type="GO" id="GO:0004674">
    <property type="term" value="F:protein serine/threonine kinase activity"/>
    <property type="evidence" value="ECO:0007669"/>
    <property type="project" value="UniProtKB-KW"/>
</dbReference>
<evidence type="ECO:0000256" key="5">
    <source>
        <dbReference type="ARBA" id="ARBA00022840"/>
    </source>
</evidence>
<dbReference type="Gene3D" id="3.30.200.20">
    <property type="entry name" value="Phosphorylase Kinase, domain 1"/>
    <property type="match status" value="1"/>
</dbReference>
<keyword evidence="3" id="KW-0547">Nucleotide-binding</keyword>
<dbReference type="GO" id="GO:0005524">
    <property type="term" value="F:ATP binding"/>
    <property type="evidence" value="ECO:0007669"/>
    <property type="project" value="UniProtKB-KW"/>
</dbReference>
<dbReference type="InterPro" id="IPR008271">
    <property type="entry name" value="Ser/Thr_kinase_AS"/>
</dbReference>
<keyword evidence="8" id="KW-1185">Reference proteome</keyword>
<accession>A0AAD1U8X6</accession>
<feature type="domain" description="Protein kinase" evidence="6">
    <location>
        <begin position="25"/>
        <end position="307"/>
    </location>
</feature>
<dbReference type="SUPFAM" id="SSF56112">
    <property type="entry name" value="Protein kinase-like (PK-like)"/>
    <property type="match status" value="1"/>
</dbReference>
<dbReference type="EMBL" id="CAMPGE010004682">
    <property type="protein sequence ID" value="CAI2363530.1"/>
    <property type="molecule type" value="Genomic_DNA"/>
</dbReference>
<evidence type="ECO:0000313" key="8">
    <source>
        <dbReference type="Proteomes" id="UP001295684"/>
    </source>
</evidence>